<protein>
    <submittedName>
        <fullName evidence="3">Uncharacterized protein</fullName>
    </submittedName>
</protein>
<gene>
    <name evidence="3" type="ORF">SAMN05444716_101422</name>
</gene>
<dbReference type="STRING" id="1176198.SAMN05444716_101422"/>
<feature type="transmembrane region" description="Helical" evidence="2">
    <location>
        <begin position="39"/>
        <end position="63"/>
    </location>
</feature>
<keyword evidence="2" id="KW-0812">Transmembrane</keyword>
<reference evidence="4" key="1">
    <citation type="submission" date="2016-10" db="EMBL/GenBank/DDBJ databases">
        <authorList>
            <person name="Varghese N."/>
            <person name="Submissions S."/>
        </authorList>
    </citation>
    <scope>NUCLEOTIDE SEQUENCE [LARGE SCALE GENOMIC DNA]</scope>
    <source>
        <strain evidence="4">CGMCC 4.7047</strain>
    </source>
</reference>
<dbReference type="AlphaFoldDB" id="A0A1I6PCT3"/>
<feature type="transmembrane region" description="Helical" evidence="2">
    <location>
        <begin position="7"/>
        <end position="27"/>
    </location>
</feature>
<keyword evidence="2" id="KW-0472">Membrane</keyword>
<sequence length="120" mass="12273">MSRGARWGAAVGVSAVAFGVVLWVVAADPFGWLPEAEEVRWAVATAFAGAVAGAVGTAVAWWAGRETAAPPRAGVGMTAVGEDRSRITQRVTHAGAGEVSLDARGSGEAEISQSAEERRP</sequence>
<evidence type="ECO:0000256" key="2">
    <source>
        <dbReference type="SAM" id="Phobius"/>
    </source>
</evidence>
<dbReference type="EMBL" id="FPAB01000001">
    <property type="protein sequence ID" value="SFS37981.1"/>
    <property type="molecule type" value="Genomic_DNA"/>
</dbReference>
<evidence type="ECO:0000256" key="1">
    <source>
        <dbReference type="SAM" id="MobiDB-lite"/>
    </source>
</evidence>
<accession>A0A1I6PCT3</accession>
<keyword evidence="2" id="KW-1133">Transmembrane helix</keyword>
<name>A0A1I6PCT3_9ACTN</name>
<keyword evidence="4" id="KW-1185">Reference proteome</keyword>
<evidence type="ECO:0000313" key="3">
    <source>
        <dbReference type="EMBL" id="SFS37981.1"/>
    </source>
</evidence>
<feature type="region of interest" description="Disordered" evidence="1">
    <location>
        <begin position="91"/>
        <end position="120"/>
    </location>
</feature>
<evidence type="ECO:0000313" key="4">
    <source>
        <dbReference type="Proteomes" id="UP000198873"/>
    </source>
</evidence>
<proteinExistence type="predicted"/>
<dbReference type="RefSeq" id="WP_093841986.1">
    <property type="nucleotide sequence ID" value="NZ_CP054938.1"/>
</dbReference>
<organism evidence="3 4">
    <name type="scientific">Streptomyces harbinensis</name>
    <dbReference type="NCBI Taxonomy" id="1176198"/>
    <lineage>
        <taxon>Bacteria</taxon>
        <taxon>Bacillati</taxon>
        <taxon>Actinomycetota</taxon>
        <taxon>Actinomycetes</taxon>
        <taxon>Kitasatosporales</taxon>
        <taxon>Streptomycetaceae</taxon>
        <taxon>Streptomyces</taxon>
    </lineage>
</organism>
<dbReference type="Proteomes" id="UP000198873">
    <property type="component" value="Unassembled WGS sequence"/>
</dbReference>